<dbReference type="GO" id="GO:0006629">
    <property type="term" value="P:lipid metabolic process"/>
    <property type="evidence" value="ECO:0007669"/>
    <property type="project" value="InterPro"/>
</dbReference>
<name>A0A835SBC1_VANPL</name>
<feature type="transmembrane region" description="Helical" evidence="1">
    <location>
        <begin position="163"/>
        <end position="182"/>
    </location>
</feature>
<reference evidence="4 5" key="1">
    <citation type="journal article" date="2020" name="Nat. Food">
        <title>A phased Vanilla planifolia genome enables genetic improvement of flavour and production.</title>
        <authorList>
            <person name="Hasing T."/>
            <person name="Tang H."/>
            <person name="Brym M."/>
            <person name="Khazi F."/>
            <person name="Huang T."/>
            <person name="Chambers A.H."/>
        </authorList>
    </citation>
    <scope>NUCLEOTIDE SEQUENCE [LARGE SCALE GENOMIC DNA]</scope>
    <source>
        <tissue evidence="4">Leaf</tissue>
    </source>
</reference>
<feature type="domain" description="Fungal lipase-type" evidence="2">
    <location>
        <begin position="384"/>
        <end position="538"/>
    </location>
</feature>
<dbReference type="EMBL" id="JADCNM010000001">
    <property type="protein sequence ID" value="KAG0501027.1"/>
    <property type="molecule type" value="Genomic_DNA"/>
</dbReference>
<feature type="transmembrane region" description="Helical" evidence="1">
    <location>
        <begin position="53"/>
        <end position="73"/>
    </location>
</feature>
<evidence type="ECO:0000259" key="2">
    <source>
        <dbReference type="Pfam" id="PF01764"/>
    </source>
</evidence>
<feature type="transmembrane region" description="Helical" evidence="1">
    <location>
        <begin position="20"/>
        <end position="41"/>
    </location>
</feature>
<accession>A0A835SBC1</accession>
<proteinExistence type="predicted"/>
<feature type="domain" description="DUF7358" evidence="3">
    <location>
        <begin position="15"/>
        <end position="246"/>
    </location>
</feature>
<feature type="transmembrane region" description="Helical" evidence="1">
    <location>
        <begin position="110"/>
        <end position="136"/>
    </location>
</feature>
<organism evidence="4 5">
    <name type="scientific">Vanilla planifolia</name>
    <name type="common">Vanilla</name>
    <dbReference type="NCBI Taxonomy" id="51239"/>
    <lineage>
        <taxon>Eukaryota</taxon>
        <taxon>Viridiplantae</taxon>
        <taxon>Streptophyta</taxon>
        <taxon>Embryophyta</taxon>
        <taxon>Tracheophyta</taxon>
        <taxon>Spermatophyta</taxon>
        <taxon>Magnoliopsida</taxon>
        <taxon>Liliopsida</taxon>
        <taxon>Asparagales</taxon>
        <taxon>Orchidaceae</taxon>
        <taxon>Vanilloideae</taxon>
        <taxon>Vanilleae</taxon>
        <taxon>Vanilla</taxon>
    </lineage>
</organism>
<dbReference type="PANTHER" id="PTHR47030:SF4">
    <property type="entry name" value="FUNGAL LIPASE-LIKE DOMAIN-CONTAINING PROTEIN"/>
    <property type="match status" value="1"/>
</dbReference>
<comment type="caution">
    <text evidence="4">The sequence shown here is derived from an EMBL/GenBank/DDBJ whole genome shotgun (WGS) entry which is preliminary data.</text>
</comment>
<dbReference type="Pfam" id="PF24057">
    <property type="entry name" value="DUF7358"/>
    <property type="match status" value="1"/>
</dbReference>
<keyword evidence="1" id="KW-1133">Transmembrane helix</keyword>
<dbReference type="Gene3D" id="3.40.50.1820">
    <property type="entry name" value="alpha/beta hydrolase"/>
    <property type="match status" value="1"/>
</dbReference>
<evidence type="ECO:0000313" key="4">
    <source>
        <dbReference type="EMBL" id="KAG0501027.1"/>
    </source>
</evidence>
<dbReference type="InterPro" id="IPR055782">
    <property type="entry name" value="DUF7358"/>
</dbReference>
<evidence type="ECO:0008006" key="6">
    <source>
        <dbReference type="Google" id="ProtNLM"/>
    </source>
</evidence>
<dbReference type="AlphaFoldDB" id="A0A835SBC1"/>
<dbReference type="CDD" id="cd00519">
    <property type="entry name" value="Lipase_3"/>
    <property type="match status" value="1"/>
</dbReference>
<dbReference type="SUPFAM" id="SSF53474">
    <property type="entry name" value="alpha/beta-Hydrolases"/>
    <property type="match status" value="1"/>
</dbReference>
<evidence type="ECO:0000259" key="3">
    <source>
        <dbReference type="Pfam" id="PF24057"/>
    </source>
</evidence>
<dbReference type="Pfam" id="PF01764">
    <property type="entry name" value="Lipase_3"/>
    <property type="match status" value="1"/>
</dbReference>
<dbReference type="InterPro" id="IPR002921">
    <property type="entry name" value="Fungal_lipase-type"/>
</dbReference>
<dbReference type="Proteomes" id="UP000639772">
    <property type="component" value="Chromosome 1"/>
</dbReference>
<dbReference type="InterPro" id="IPR029058">
    <property type="entry name" value="AB_hydrolase_fold"/>
</dbReference>
<gene>
    <name evidence="4" type="ORF">HPP92_001099</name>
</gene>
<dbReference type="OrthoDB" id="438440at2759"/>
<protein>
    <recommendedName>
        <fullName evidence="6">Fungal lipase-like domain-containing protein</fullName>
    </recommendedName>
</protein>
<dbReference type="PANTHER" id="PTHR47030">
    <property type="entry name" value="LIPASE CLASS 3 FAMILY PROTEIN"/>
    <property type="match status" value="1"/>
</dbReference>
<keyword evidence="1" id="KW-0812">Transmembrane</keyword>
<evidence type="ECO:0000313" key="5">
    <source>
        <dbReference type="Proteomes" id="UP000639772"/>
    </source>
</evidence>
<evidence type="ECO:0000256" key="1">
    <source>
        <dbReference type="SAM" id="Phobius"/>
    </source>
</evidence>
<sequence>MGDAAVEDASFSSQMRTLRWVSMVLGLWNLLLVLIGGFLMLSASSSCSNGEKLPLGFVALIACFRIGCMAAMAKMQQATATTIVGHSMDGSITTNELESRFERQRSYRCWLWWTRFGMLINALQLLVSLYLMYIIAKGTSSQGGDSTVCFLGHEMKDTGWKKLLMVSFLVLLWLMAIIQCLTGSDVLRWRSFYMTSDKAWKAHYSEVFDHGIREALCCLGRVKYLSVLEEDEISSVAKLLGDLVAYRASGTGHLELLAGLVLLQSHKQCPRACNQLTEIPDARIQEGTLLHKFAEAAYTGPLLDFGRNPVLFPCSWLYRQGILTPWTHKRRPKLDGDNWWRGHAAAFLKCINLPPESLRRGRVFQNNREAAYFIVVLHDIRSIVIAVRGTETPEDLITDGLCRECNLSEDDLEGLINNGQLLSSVRETVLSSFPHYGHSGIVESARELYMQVDCQPGEITAVTSGFLSSLLGPGCECDGYKLRIVGHSLGGAVATFLGLRLKGRYPNLHVYAYGPLPCVDMVIAEACADFVTTIVYNDEFSSRLSVNSIRRIRSAAIQALSDNSSINSAVISNLACKILNVKKNHENEGNHGSPIQTPDASNDLIEDCSHLYQRRLLKHPIQDGYFQCSHESFTEACFPTNSNSNQYSSVVINGISSKCVGSMRNSCTLASQSSQPPEMHPSKQERCIERSPFDDPNSDVVSEAVYDNRLIYLTKDGFCPDHTTAELYEDNFNPTSLLGIQAYPVDDPRQSIGEMNEVFLAGLIIHIVPKRTDISPIWKFCIVNEEDGYKAYVASREDFKDIIISPYMFLDHLPWRCYYAMQRALETQESVVHHSNHQFSSEDNV</sequence>
<keyword evidence="1" id="KW-0472">Membrane</keyword>